<sequence length="350" mass="37251">MRVALAACLALLLPACGQQQEPAGPDMETILAAGPAETLADYGLFADASARQPSAGVLPYDLINPLFSDHASKHRLVYVPEGEAAAYRGGEEVLDFPVGTVLIKTFAFAPDMRTPAEGERYRETRLLIHKADGWAAYPYVWNEAETEARYAPAGAWLDLAYTDPSGAPVEIDYRVPNQNQCKTCHQLGDAIAPIGPKARNLGHEGPLGVEQIEDWTARGMLTGVPGNVDAVADVHDASLPLDARARAYLDINCAHCHRAEGSASNSGLWLGWEVDEPVKLGVGKHPTAAGRGSGDGTVVIEPGEPDASIMVYRMDSSEAGVAMPELGRALIDDEGVELVRAWISDMDAAG</sequence>
<organism evidence="2 3">
    <name type="scientific">Henriciella algicola</name>
    <dbReference type="NCBI Taxonomy" id="1608422"/>
    <lineage>
        <taxon>Bacteria</taxon>
        <taxon>Pseudomonadati</taxon>
        <taxon>Pseudomonadota</taxon>
        <taxon>Alphaproteobacteria</taxon>
        <taxon>Hyphomonadales</taxon>
        <taxon>Hyphomonadaceae</taxon>
        <taxon>Henriciella</taxon>
    </lineage>
</organism>
<dbReference type="Proteomes" id="UP000265845">
    <property type="component" value="Unassembled WGS sequence"/>
</dbReference>
<dbReference type="NCBIfam" id="TIGR03806">
    <property type="entry name" value="chp_HNE_0200"/>
    <property type="match status" value="1"/>
</dbReference>
<dbReference type="AlphaFoldDB" id="A0A399RI86"/>
<gene>
    <name evidence="2" type="ORF">D1222_01695</name>
</gene>
<evidence type="ECO:0008006" key="4">
    <source>
        <dbReference type="Google" id="ProtNLM"/>
    </source>
</evidence>
<evidence type="ECO:0000313" key="3">
    <source>
        <dbReference type="Proteomes" id="UP000265845"/>
    </source>
</evidence>
<dbReference type="EMBL" id="QWGA01000003">
    <property type="protein sequence ID" value="RIJ31008.1"/>
    <property type="molecule type" value="Genomic_DNA"/>
</dbReference>
<keyword evidence="3" id="KW-1185">Reference proteome</keyword>
<name>A0A399RI86_9PROT</name>
<dbReference type="InterPro" id="IPR022269">
    <property type="entry name" value="SO_2930-like_C"/>
</dbReference>
<evidence type="ECO:0000313" key="2">
    <source>
        <dbReference type="EMBL" id="RIJ31008.1"/>
    </source>
</evidence>
<keyword evidence="1" id="KW-0732">Signal</keyword>
<evidence type="ECO:0000256" key="1">
    <source>
        <dbReference type="SAM" id="SignalP"/>
    </source>
</evidence>
<accession>A0A399RI86</accession>
<dbReference type="OrthoDB" id="338827at2"/>
<feature type="signal peptide" evidence="1">
    <location>
        <begin position="1"/>
        <end position="19"/>
    </location>
</feature>
<proteinExistence type="predicted"/>
<comment type="caution">
    <text evidence="2">The sequence shown here is derived from an EMBL/GenBank/DDBJ whole genome shotgun (WGS) entry which is preliminary data.</text>
</comment>
<reference evidence="2 3" key="1">
    <citation type="submission" date="2018-08" db="EMBL/GenBank/DDBJ databases">
        <title>Henriciella mobilis sp. nov., isolated from seawater.</title>
        <authorList>
            <person name="Cheng H."/>
            <person name="Wu Y.-H."/>
            <person name="Xu X.-W."/>
            <person name="Guo L.-L."/>
        </authorList>
    </citation>
    <scope>NUCLEOTIDE SEQUENCE [LARGE SCALE GENOMIC DNA]</scope>
    <source>
        <strain evidence="2 3">CCUG67844</strain>
    </source>
</reference>
<protein>
    <recommendedName>
        <fullName evidence="4">Cytochrome c domain-containing protein</fullName>
    </recommendedName>
</protein>
<feature type="chain" id="PRO_5017401360" description="Cytochrome c domain-containing protein" evidence="1">
    <location>
        <begin position="20"/>
        <end position="350"/>
    </location>
</feature>